<evidence type="ECO:0008006" key="3">
    <source>
        <dbReference type="Google" id="ProtNLM"/>
    </source>
</evidence>
<sequence length="574" mass="63773">MIKGLQKSIILFAVITFSSLAACTKAETADFKLIDQAGKEYALSTAKDGKAGILREGSRFVYQLDRTLEPGPAYALSVTYTVQLEGKGSAGAALNAGSLLVTLLQDAKKTEGGQVRWQLPLSYAFLGFAEPGPVFKIRYAIPLRNQSFSAIVLDYKKGTKNSSTPGTVTLEAIRLESLWFGFSFQDGALSCTPFVGFDSTAYSINVPDQYRSAGPWQLDLSAASIASPVSFRIGAAGSGGYALVSSTIHPLVAGVLPEHPFPVSLSAQNPYNRLVLRRLTLPALPAFPIPADPALILDYRQELWRNPDYEVFQWDRFPKILIFDTRSYEVQDRLFKRLAFYVEKAGFRGRLASDAEIAPLHGWNAHDYLSKDLAEFFTTAEKTQFPLNREERELRDILLSSGIIQASTEDGKKVYVPGDGAIISISRESEAYLRSLFMVHEAFHGLFFIDPDFQAFALDRWTHLDPVAKKFLVAYFQNRGYDTADPYLMKNELMAYCLQQRVSGAALYFGKTLPERLSAFPQHLKSIPEKDEKSGTWPALASLFTAEAQAFSDYVAKRWGLEAGRVWDIKKTSL</sequence>
<reference evidence="2" key="1">
    <citation type="journal article" date="2020" name="mSystems">
        <title>Genome- and Community-Level Interaction Insights into Carbon Utilization and Element Cycling Functions of Hydrothermarchaeota in Hydrothermal Sediment.</title>
        <authorList>
            <person name="Zhou Z."/>
            <person name="Liu Y."/>
            <person name="Xu W."/>
            <person name="Pan J."/>
            <person name="Luo Z.H."/>
            <person name="Li M."/>
        </authorList>
    </citation>
    <scope>NUCLEOTIDE SEQUENCE [LARGE SCALE GENOMIC DNA]</scope>
    <source>
        <strain evidence="2">SpSt-503</strain>
    </source>
</reference>
<evidence type="ECO:0000256" key="1">
    <source>
        <dbReference type="SAM" id="SignalP"/>
    </source>
</evidence>
<name>A0A7C3IP75_9SPIR</name>
<evidence type="ECO:0000313" key="2">
    <source>
        <dbReference type="EMBL" id="HFH28446.1"/>
    </source>
</evidence>
<dbReference type="EMBL" id="DSVL01000086">
    <property type="protein sequence ID" value="HFH28446.1"/>
    <property type="molecule type" value="Genomic_DNA"/>
</dbReference>
<accession>A0A7C3IP75</accession>
<dbReference type="PROSITE" id="PS51257">
    <property type="entry name" value="PROKAR_LIPOPROTEIN"/>
    <property type="match status" value="1"/>
</dbReference>
<dbReference type="AlphaFoldDB" id="A0A7C3IP75"/>
<protein>
    <recommendedName>
        <fullName evidence="3">Lipoprotein</fullName>
    </recommendedName>
</protein>
<gene>
    <name evidence="2" type="ORF">ENS59_02905</name>
</gene>
<comment type="caution">
    <text evidence="2">The sequence shown here is derived from an EMBL/GenBank/DDBJ whole genome shotgun (WGS) entry which is preliminary data.</text>
</comment>
<organism evidence="2">
    <name type="scientific">Gracilinema caldarium</name>
    <dbReference type="NCBI Taxonomy" id="215591"/>
    <lineage>
        <taxon>Bacteria</taxon>
        <taxon>Pseudomonadati</taxon>
        <taxon>Spirochaetota</taxon>
        <taxon>Spirochaetia</taxon>
        <taxon>Spirochaetales</taxon>
        <taxon>Breznakiellaceae</taxon>
        <taxon>Gracilinema</taxon>
    </lineage>
</organism>
<feature type="signal peptide" evidence="1">
    <location>
        <begin position="1"/>
        <end position="21"/>
    </location>
</feature>
<proteinExistence type="predicted"/>
<feature type="chain" id="PRO_5028138879" description="Lipoprotein" evidence="1">
    <location>
        <begin position="22"/>
        <end position="574"/>
    </location>
</feature>
<keyword evidence="1" id="KW-0732">Signal</keyword>